<dbReference type="CDD" id="cd09881">
    <property type="entry name" value="PIN_VapC4-5_FitB-like"/>
    <property type="match status" value="1"/>
</dbReference>
<dbReference type="Gene3D" id="3.40.50.1010">
    <property type="entry name" value="5'-nuclease"/>
    <property type="match status" value="1"/>
</dbReference>
<keyword evidence="4" id="KW-0378">Hydrolase</keyword>
<feature type="domain" description="PIN" evidence="7">
    <location>
        <begin position="5"/>
        <end position="116"/>
    </location>
</feature>
<keyword evidence="2" id="KW-0540">Nuclease</keyword>
<keyword evidence="9" id="KW-1185">Reference proteome</keyword>
<dbReference type="SUPFAM" id="SSF88723">
    <property type="entry name" value="PIN domain-like"/>
    <property type="match status" value="1"/>
</dbReference>
<dbReference type="KEGG" id="scas:SACC_14690"/>
<keyword evidence="3" id="KW-0479">Metal-binding</keyword>
<comment type="cofactor">
    <cofactor evidence="1">
        <name>Mg(2+)</name>
        <dbReference type="ChEBI" id="CHEBI:18420"/>
    </cofactor>
</comment>
<keyword evidence="5" id="KW-0460">Magnesium</keyword>
<organism evidence="8 9">
    <name type="scientific">Saccharolobus caldissimus</name>
    <dbReference type="NCBI Taxonomy" id="1702097"/>
    <lineage>
        <taxon>Archaea</taxon>
        <taxon>Thermoproteota</taxon>
        <taxon>Thermoprotei</taxon>
        <taxon>Sulfolobales</taxon>
        <taxon>Sulfolobaceae</taxon>
        <taxon>Saccharolobus</taxon>
    </lineage>
</organism>
<evidence type="ECO:0000313" key="9">
    <source>
        <dbReference type="Proteomes" id="UP001319921"/>
    </source>
</evidence>
<proteinExistence type="inferred from homology"/>
<dbReference type="PANTHER" id="PTHR33653">
    <property type="entry name" value="RIBONUCLEASE VAPC2"/>
    <property type="match status" value="1"/>
</dbReference>
<evidence type="ECO:0000259" key="7">
    <source>
        <dbReference type="Pfam" id="PF01850"/>
    </source>
</evidence>
<dbReference type="InterPro" id="IPR050556">
    <property type="entry name" value="Type_II_TA_system_RNase"/>
</dbReference>
<dbReference type="Pfam" id="PF01850">
    <property type="entry name" value="PIN"/>
    <property type="match status" value="1"/>
</dbReference>
<gene>
    <name evidence="8" type="ORF">SACC_14690</name>
</gene>
<sequence length="130" mass="14859">MECRCLDSDILIDFLRGKESAVKYVESIIKSSRLATTVINAFELYYGAYKYNRDVKKLNEFLQSMEILPFTLDEARKAAEIEANLERRGEVIGLKDVLISSIAISNNCIIVTGNVKHFNKIHDAKVENWK</sequence>
<evidence type="ECO:0000256" key="5">
    <source>
        <dbReference type="ARBA" id="ARBA00022842"/>
    </source>
</evidence>
<name>A0AAQ4CRM1_9CREN</name>
<dbReference type="GO" id="GO:0016787">
    <property type="term" value="F:hydrolase activity"/>
    <property type="evidence" value="ECO:0007669"/>
    <property type="project" value="UniProtKB-KW"/>
</dbReference>
<dbReference type="Proteomes" id="UP001319921">
    <property type="component" value="Chromosome"/>
</dbReference>
<evidence type="ECO:0000256" key="2">
    <source>
        <dbReference type="ARBA" id="ARBA00022722"/>
    </source>
</evidence>
<accession>A0AAQ4CRM1</accession>
<comment type="similarity">
    <text evidence="6">Belongs to the PINc/VapC protein family.</text>
</comment>
<reference evidence="8 9" key="1">
    <citation type="journal article" date="2022" name="Microbiol. Resour. Announc.">
        <title>Complete Genome Sequence of the Hyperthermophilic and Acidophilic Archaeon Saccharolobus caldissimus Strain HS-3T.</title>
        <authorList>
            <person name="Sakai H.D."/>
            <person name="Kurosawa N."/>
        </authorList>
    </citation>
    <scope>NUCLEOTIDE SEQUENCE [LARGE SCALE GENOMIC DNA]</scope>
    <source>
        <strain evidence="8 9">JCM32116</strain>
    </source>
</reference>
<evidence type="ECO:0000256" key="4">
    <source>
        <dbReference type="ARBA" id="ARBA00022801"/>
    </source>
</evidence>
<evidence type="ECO:0000256" key="3">
    <source>
        <dbReference type="ARBA" id="ARBA00022723"/>
    </source>
</evidence>
<dbReference type="InterPro" id="IPR029060">
    <property type="entry name" value="PIN-like_dom_sf"/>
</dbReference>
<dbReference type="InterPro" id="IPR002716">
    <property type="entry name" value="PIN_dom"/>
</dbReference>
<dbReference type="RefSeq" id="WP_229572321.1">
    <property type="nucleotide sequence ID" value="NZ_AP025226.1"/>
</dbReference>
<dbReference type="GeneID" id="68866195"/>
<dbReference type="AlphaFoldDB" id="A0AAQ4CRM1"/>
<evidence type="ECO:0000313" key="8">
    <source>
        <dbReference type="EMBL" id="BDB98452.1"/>
    </source>
</evidence>
<dbReference type="GO" id="GO:0046872">
    <property type="term" value="F:metal ion binding"/>
    <property type="evidence" value="ECO:0007669"/>
    <property type="project" value="UniProtKB-KW"/>
</dbReference>
<dbReference type="GO" id="GO:0004518">
    <property type="term" value="F:nuclease activity"/>
    <property type="evidence" value="ECO:0007669"/>
    <property type="project" value="UniProtKB-KW"/>
</dbReference>
<protein>
    <submittedName>
        <fullName evidence="8">PIN domain nuclease</fullName>
    </submittedName>
</protein>
<evidence type="ECO:0000256" key="1">
    <source>
        <dbReference type="ARBA" id="ARBA00001946"/>
    </source>
</evidence>
<evidence type="ECO:0000256" key="6">
    <source>
        <dbReference type="ARBA" id="ARBA00038093"/>
    </source>
</evidence>
<dbReference type="EMBL" id="AP025226">
    <property type="protein sequence ID" value="BDB98452.1"/>
    <property type="molecule type" value="Genomic_DNA"/>
</dbReference>
<dbReference type="PANTHER" id="PTHR33653:SF1">
    <property type="entry name" value="RIBONUCLEASE VAPC2"/>
    <property type="match status" value="1"/>
</dbReference>